<feature type="compositionally biased region" description="Polar residues" evidence="1">
    <location>
        <begin position="61"/>
        <end position="77"/>
    </location>
</feature>
<proteinExistence type="predicted"/>
<reference evidence="2" key="2">
    <citation type="submission" date="2023-05" db="EMBL/GenBank/DDBJ databases">
        <authorList>
            <consortium name="Lawrence Berkeley National Laboratory"/>
            <person name="Steindorff A."/>
            <person name="Hensen N."/>
            <person name="Bonometti L."/>
            <person name="Westerberg I."/>
            <person name="Brannstrom I.O."/>
            <person name="Guillou S."/>
            <person name="Cros-Aarteil S."/>
            <person name="Calhoun S."/>
            <person name="Haridas S."/>
            <person name="Kuo A."/>
            <person name="Mondo S."/>
            <person name="Pangilinan J."/>
            <person name="Riley R."/>
            <person name="Labutti K."/>
            <person name="Andreopoulos B."/>
            <person name="Lipzen A."/>
            <person name="Chen C."/>
            <person name="Yanf M."/>
            <person name="Daum C."/>
            <person name="Ng V."/>
            <person name="Clum A."/>
            <person name="Ohm R."/>
            <person name="Martin F."/>
            <person name="Silar P."/>
            <person name="Natvig D."/>
            <person name="Lalanne C."/>
            <person name="Gautier V."/>
            <person name="Ament-Velasquez S.L."/>
            <person name="Kruys A."/>
            <person name="Hutchinson M.I."/>
            <person name="Powell A.J."/>
            <person name="Barry K."/>
            <person name="Miller A.N."/>
            <person name="Grigoriev I.V."/>
            <person name="Debuchy R."/>
            <person name="Gladieux P."/>
            <person name="Thoren M.H."/>
            <person name="Johannesson H."/>
        </authorList>
    </citation>
    <scope>NUCLEOTIDE SEQUENCE</scope>
    <source>
        <strain evidence="2">CBS 757.83</strain>
    </source>
</reference>
<evidence type="ECO:0000256" key="1">
    <source>
        <dbReference type="SAM" id="MobiDB-lite"/>
    </source>
</evidence>
<organism evidence="2 3">
    <name type="scientific">Parathielavia hyrcaniae</name>
    <dbReference type="NCBI Taxonomy" id="113614"/>
    <lineage>
        <taxon>Eukaryota</taxon>
        <taxon>Fungi</taxon>
        <taxon>Dikarya</taxon>
        <taxon>Ascomycota</taxon>
        <taxon>Pezizomycotina</taxon>
        <taxon>Sordariomycetes</taxon>
        <taxon>Sordariomycetidae</taxon>
        <taxon>Sordariales</taxon>
        <taxon>Chaetomiaceae</taxon>
        <taxon>Parathielavia</taxon>
    </lineage>
</organism>
<evidence type="ECO:0000313" key="2">
    <source>
        <dbReference type="EMBL" id="KAK4098884.1"/>
    </source>
</evidence>
<feature type="compositionally biased region" description="Basic and acidic residues" evidence="1">
    <location>
        <begin position="79"/>
        <end position="92"/>
    </location>
</feature>
<dbReference type="Proteomes" id="UP001305647">
    <property type="component" value="Unassembled WGS sequence"/>
</dbReference>
<reference evidence="2" key="1">
    <citation type="journal article" date="2023" name="Mol. Phylogenet. Evol.">
        <title>Genome-scale phylogeny and comparative genomics of the fungal order Sordariales.</title>
        <authorList>
            <person name="Hensen N."/>
            <person name="Bonometti L."/>
            <person name="Westerberg I."/>
            <person name="Brannstrom I.O."/>
            <person name="Guillou S."/>
            <person name="Cros-Aarteil S."/>
            <person name="Calhoun S."/>
            <person name="Haridas S."/>
            <person name="Kuo A."/>
            <person name="Mondo S."/>
            <person name="Pangilinan J."/>
            <person name="Riley R."/>
            <person name="LaButti K."/>
            <person name="Andreopoulos B."/>
            <person name="Lipzen A."/>
            <person name="Chen C."/>
            <person name="Yan M."/>
            <person name="Daum C."/>
            <person name="Ng V."/>
            <person name="Clum A."/>
            <person name="Steindorff A."/>
            <person name="Ohm R.A."/>
            <person name="Martin F."/>
            <person name="Silar P."/>
            <person name="Natvig D.O."/>
            <person name="Lalanne C."/>
            <person name="Gautier V."/>
            <person name="Ament-Velasquez S.L."/>
            <person name="Kruys A."/>
            <person name="Hutchinson M.I."/>
            <person name="Powell A.J."/>
            <person name="Barry K."/>
            <person name="Miller A.N."/>
            <person name="Grigoriev I.V."/>
            <person name="Debuchy R."/>
            <person name="Gladieux P."/>
            <person name="Hiltunen Thoren M."/>
            <person name="Johannesson H."/>
        </authorList>
    </citation>
    <scope>NUCLEOTIDE SEQUENCE</scope>
    <source>
        <strain evidence="2">CBS 757.83</strain>
    </source>
</reference>
<feature type="region of interest" description="Disordered" evidence="1">
    <location>
        <begin position="57"/>
        <end position="92"/>
    </location>
</feature>
<feature type="region of interest" description="Disordered" evidence="1">
    <location>
        <begin position="133"/>
        <end position="157"/>
    </location>
</feature>
<gene>
    <name evidence="2" type="ORF">N658DRAFT_205181</name>
</gene>
<evidence type="ECO:0000313" key="3">
    <source>
        <dbReference type="Proteomes" id="UP001305647"/>
    </source>
</evidence>
<comment type="caution">
    <text evidence="2">The sequence shown here is derived from an EMBL/GenBank/DDBJ whole genome shotgun (WGS) entry which is preliminary data.</text>
</comment>
<keyword evidence="3" id="KW-1185">Reference proteome</keyword>
<name>A0AAN6PYB1_9PEZI</name>
<sequence>MSTSLEPASSEDATVCWKRPLTESSSGWRSAVGGCKMNHLPGTRAEAGEFHEANHRRAIQRSGSCRTNSWDGTSDPSQETERISASSDDRSERCPNAAMMLENLQVFSSQQGREPERVFVGVITARVEPMPPYAHHDVLTGRGHSKEAEARRRAGRA</sequence>
<accession>A0AAN6PYB1</accession>
<dbReference type="EMBL" id="MU863654">
    <property type="protein sequence ID" value="KAK4098884.1"/>
    <property type="molecule type" value="Genomic_DNA"/>
</dbReference>
<dbReference type="AlphaFoldDB" id="A0AAN6PYB1"/>
<protein>
    <submittedName>
        <fullName evidence="2">Uncharacterized protein</fullName>
    </submittedName>
</protein>
<feature type="compositionally biased region" description="Basic and acidic residues" evidence="1">
    <location>
        <begin position="134"/>
        <end position="157"/>
    </location>
</feature>